<proteinExistence type="predicted"/>
<organism evidence="2 3">
    <name type="scientific">Phytomonospora endophytica</name>
    <dbReference type="NCBI Taxonomy" id="714109"/>
    <lineage>
        <taxon>Bacteria</taxon>
        <taxon>Bacillati</taxon>
        <taxon>Actinomycetota</taxon>
        <taxon>Actinomycetes</taxon>
        <taxon>Micromonosporales</taxon>
        <taxon>Micromonosporaceae</taxon>
        <taxon>Phytomonospora</taxon>
    </lineage>
</organism>
<feature type="transmembrane region" description="Helical" evidence="1">
    <location>
        <begin position="155"/>
        <end position="179"/>
    </location>
</feature>
<dbReference type="InterPro" id="IPR021315">
    <property type="entry name" value="Gap/Sap"/>
</dbReference>
<feature type="transmembrane region" description="Helical" evidence="1">
    <location>
        <begin position="72"/>
        <end position="91"/>
    </location>
</feature>
<protein>
    <submittedName>
        <fullName evidence="2">Threonine/homoserine/homoserine lactone efflux protein</fullName>
    </submittedName>
</protein>
<name>A0A841FRN9_9ACTN</name>
<keyword evidence="1" id="KW-0812">Transmembrane</keyword>
<gene>
    <name evidence="2" type="ORF">HNR73_006602</name>
</gene>
<evidence type="ECO:0000256" key="1">
    <source>
        <dbReference type="SAM" id="Phobius"/>
    </source>
</evidence>
<evidence type="ECO:0000313" key="2">
    <source>
        <dbReference type="EMBL" id="MBB6038716.1"/>
    </source>
</evidence>
<keyword evidence="3" id="KW-1185">Reference proteome</keyword>
<dbReference type="AlphaFoldDB" id="A0A841FRN9"/>
<dbReference type="Pfam" id="PF11139">
    <property type="entry name" value="SfLAP"/>
    <property type="match status" value="1"/>
</dbReference>
<sequence length="222" mass="22044">MGGAIGDLLPLAVGVAISPVPIIAVILMLLAPRAGGTSLGFLLGWVAGVIVVAGLFWWLTGVTDLGSGGEPSAGASWLKLLLGVVMLALAVKQWRGRPAAGEAAKLPAWMAAIDRFTPAKALGLGFVLSAVNPKNLALCVAAGAALGGLSVGPGLAAMAVFVLVAVSTVAVPVIGYAVAAERMRGPLDGLKVWLEANNATVMAVLLLVLGVTLVGKGVGGLS</sequence>
<dbReference type="EMBL" id="JACHGT010000018">
    <property type="protein sequence ID" value="MBB6038716.1"/>
    <property type="molecule type" value="Genomic_DNA"/>
</dbReference>
<feature type="transmembrane region" description="Helical" evidence="1">
    <location>
        <begin position="199"/>
        <end position="219"/>
    </location>
</feature>
<evidence type="ECO:0000313" key="3">
    <source>
        <dbReference type="Proteomes" id="UP000548476"/>
    </source>
</evidence>
<dbReference type="Proteomes" id="UP000548476">
    <property type="component" value="Unassembled WGS sequence"/>
</dbReference>
<keyword evidence="1" id="KW-1133">Transmembrane helix</keyword>
<feature type="transmembrane region" description="Helical" evidence="1">
    <location>
        <begin position="12"/>
        <end position="32"/>
    </location>
</feature>
<comment type="caution">
    <text evidence="2">The sequence shown here is derived from an EMBL/GenBank/DDBJ whole genome shotgun (WGS) entry which is preliminary data.</text>
</comment>
<dbReference type="RefSeq" id="WP_184791502.1">
    <property type="nucleotide sequence ID" value="NZ_BONT01000060.1"/>
</dbReference>
<keyword evidence="1" id="KW-0472">Membrane</keyword>
<reference evidence="2 3" key="1">
    <citation type="submission" date="2020-08" db="EMBL/GenBank/DDBJ databases">
        <title>Genomic Encyclopedia of Type Strains, Phase IV (KMG-IV): sequencing the most valuable type-strain genomes for metagenomic binning, comparative biology and taxonomic classification.</title>
        <authorList>
            <person name="Goeker M."/>
        </authorList>
    </citation>
    <scope>NUCLEOTIDE SEQUENCE [LARGE SCALE GENOMIC DNA]</scope>
    <source>
        <strain evidence="2 3">YIM 65646</strain>
    </source>
</reference>
<accession>A0A841FRN9</accession>
<feature type="transmembrane region" description="Helical" evidence="1">
    <location>
        <begin position="39"/>
        <end position="60"/>
    </location>
</feature>